<evidence type="ECO:0008006" key="3">
    <source>
        <dbReference type="Google" id="ProtNLM"/>
    </source>
</evidence>
<sequence length="43" mass="4829">MTDLIKTAPAKTLIPVANWVMTIGLIVGFNKRERFGFGCQFWG</sequence>
<name>Q0WKY8_ARATH</name>
<keyword evidence="1" id="KW-0812">Transmembrane</keyword>
<dbReference type="AlphaFoldDB" id="Q0WKY8"/>
<accession>Q0WKY8</accession>
<reference evidence="2" key="1">
    <citation type="submission" date="2006-07" db="EMBL/GenBank/DDBJ databases">
        <title>Large-scale analysis of RIKEN Arabidopsis full-length (RAFL) cDNAs.</title>
        <authorList>
            <person name="Totoki Y."/>
            <person name="Seki M."/>
            <person name="Ishida J."/>
            <person name="Nakajima M."/>
            <person name="Enju A."/>
            <person name="Morosawa T."/>
            <person name="Kamiya A."/>
            <person name="Narusaka M."/>
            <person name="Shin-i T."/>
            <person name="Nakagawa M."/>
            <person name="Sakamoto N."/>
            <person name="Oishi K."/>
            <person name="Kohara Y."/>
            <person name="Kobayashi M."/>
            <person name="Toyoda A."/>
            <person name="Sakaki Y."/>
            <person name="Sakurai T."/>
            <person name="Iida K."/>
            <person name="Akiyama K."/>
            <person name="Satou M."/>
            <person name="Toyoda T."/>
            <person name="Konagaya A."/>
            <person name="Carninci P."/>
            <person name="Kawai J."/>
            <person name="Hayashizaki Y."/>
            <person name="Shinozaki K."/>
        </authorList>
    </citation>
    <scope>NUCLEOTIDE SEQUENCE</scope>
</reference>
<dbReference type="EMBL" id="AK230421">
    <property type="protein sequence ID" value="BAF02219.1"/>
    <property type="molecule type" value="mRNA"/>
</dbReference>
<proteinExistence type="evidence at transcript level"/>
<evidence type="ECO:0000256" key="1">
    <source>
        <dbReference type="SAM" id="Phobius"/>
    </source>
</evidence>
<keyword evidence="1" id="KW-1133">Transmembrane helix</keyword>
<keyword evidence="1" id="KW-0472">Membrane</keyword>
<feature type="transmembrane region" description="Helical" evidence="1">
    <location>
        <begin position="12"/>
        <end position="29"/>
    </location>
</feature>
<protein>
    <recommendedName>
        <fullName evidence="3">Transmembrane protein</fullName>
    </recommendedName>
</protein>
<evidence type="ECO:0000313" key="2">
    <source>
        <dbReference type="EMBL" id="BAF02219.1"/>
    </source>
</evidence>
<organism evidence="2">
    <name type="scientific">Arabidopsis thaliana</name>
    <name type="common">Mouse-ear cress</name>
    <dbReference type="NCBI Taxonomy" id="3702"/>
    <lineage>
        <taxon>Eukaryota</taxon>
        <taxon>Viridiplantae</taxon>
        <taxon>Streptophyta</taxon>
        <taxon>Embryophyta</taxon>
        <taxon>Tracheophyta</taxon>
        <taxon>Spermatophyta</taxon>
        <taxon>Magnoliopsida</taxon>
        <taxon>eudicotyledons</taxon>
        <taxon>Gunneridae</taxon>
        <taxon>Pentapetalae</taxon>
        <taxon>rosids</taxon>
        <taxon>malvids</taxon>
        <taxon>Brassicales</taxon>
        <taxon>Brassicaceae</taxon>
        <taxon>Camelineae</taxon>
        <taxon>Arabidopsis</taxon>
    </lineage>
</organism>